<organism evidence="2 3">
    <name type="scientific">Aurantiacibacter marinus</name>
    <dbReference type="NCBI Taxonomy" id="874156"/>
    <lineage>
        <taxon>Bacteria</taxon>
        <taxon>Pseudomonadati</taxon>
        <taxon>Pseudomonadota</taxon>
        <taxon>Alphaproteobacteria</taxon>
        <taxon>Sphingomonadales</taxon>
        <taxon>Erythrobacteraceae</taxon>
        <taxon>Aurantiacibacter</taxon>
    </lineage>
</organism>
<evidence type="ECO:0000259" key="1">
    <source>
        <dbReference type="Pfam" id="PF07700"/>
    </source>
</evidence>
<name>A0A0H0XQV1_9SPHN</name>
<sequence length="178" mass="19428">MKGVIFTELVNFMEDAVGVVFADEVLTKADLPNGGAFTAVGSYPSAHALKMVDIASEMSGIPGDELCRKYGSFLFGRFQVLFPDIMKLYATVDALLDHVGPHIHEEVRILYPGAQPPSVVTTRDGDDLVVTYESHRPLAHIAYGLIAQSIKHYEDPRILTWEANASGNRAVFKLAPPA</sequence>
<protein>
    <submittedName>
        <fullName evidence="2">Guanylate cyclase</fullName>
    </submittedName>
</protein>
<dbReference type="InterPro" id="IPR024096">
    <property type="entry name" value="NO_sig/Golgi_transp_ligand-bd"/>
</dbReference>
<evidence type="ECO:0000313" key="2">
    <source>
        <dbReference type="EMBL" id="KLI64361.1"/>
    </source>
</evidence>
<dbReference type="AlphaFoldDB" id="A0A0H0XQV1"/>
<keyword evidence="3" id="KW-1185">Reference proteome</keyword>
<proteinExistence type="predicted"/>
<dbReference type="Proteomes" id="UP000053455">
    <property type="component" value="Unassembled WGS sequence"/>
</dbReference>
<dbReference type="Pfam" id="PF07700">
    <property type="entry name" value="HNOB"/>
    <property type="match status" value="1"/>
</dbReference>
<dbReference type="InterPro" id="IPR038158">
    <property type="entry name" value="H-NOX_domain_sf"/>
</dbReference>
<dbReference type="Gene3D" id="3.90.1520.10">
    <property type="entry name" value="H-NOX domain"/>
    <property type="match status" value="1"/>
</dbReference>
<accession>A0A0H0XQV1</accession>
<feature type="domain" description="Heme NO-binding" evidence="1">
    <location>
        <begin position="2"/>
        <end position="155"/>
    </location>
</feature>
<gene>
    <name evidence="2" type="ORF">AAV99_01685</name>
</gene>
<dbReference type="STRING" id="874156.GCA_001021555_00944"/>
<comment type="caution">
    <text evidence="2">The sequence shown here is derived from an EMBL/GenBank/DDBJ whole genome shotgun (WGS) entry which is preliminary data.</text>
</comment>
<dbReference type="SUPFAM" id="SSF111126">
    <property type="entry name" value="Ligand-binding domain in the NO signalling and Golgi transport"/>
    <property type="match status" value="1"/>
</dbReference>
<dbReference type="RefSeq" id="WP_047092223.1">
    <property type="nucleotide sequence ID" value="NZ_LBHU01000001.1"/>
</dbReference>
<dbReference type="PATRIC" id="fig|874156.12.peg.349"/>
<dbReference type="GO" id="GO:0020037">
    <property type="term" value="F:heme binding"/>
    <property type="evidence" value="ECO:0007669"/>
    <property type="project" value="InterPro"/>
</dbReference>
<dbReference type="InterPro" id="IPR011644">
    <property type="entry name" value="Heme_NO-bd"/>
</dbReference>
<reference evidence="2 3" key="1">
    <citation type="submission" date="2015-04" db="EMBL/GenBank/DDBJ databases">
        <title>The draft genome sequence of Erythrobacter marinus HWDM-33.</title>
        <authorList>
            <person name="Zhuang L."/>
            <person name="Liu Y."/>
            <person name="Shao Z."/>
        </authorList>
    </citation>
    <scope>NUCLEOTIDE SEQUENCE [LARGE SCALE GENOMIC DNA]</scope>
    <source>
        <strain evidence="2 3">HWDM-33</strain>
    </source>
</reference>
<evidence type="ECO:0000313" key="3">
    <source>
        <dbReference type="Proteomes" id="UP000053455"/>
    </source>
</evidence>
<dbReference type="EMBL" id="LBHU01000001">
    <property type="protein sequence ID" value="KLI64361.1"/>
    <property type="molecule type" value="Genomic_DNA"/>
</dbReference>